<dbReference type="PANTHER" id="PTHR48228:SF5">
    <property type="entry name" value="ALPHA-METHYLACYL-COA RACEMASE"/>
    <property type="match status" value="1"/>
</dbReference>
<dbReference type="GO" id="GO:0016740">
    <property type="term" value="F:transferase activity"/>
    <property type="evidence" value="ECO:0007669"/>
    <property type="project" value="UniProtKB-KW"/>
</dbReference>
<name>A0A940WK15_9ACTN</name>
<organism evidence="1 2">
    <name type="scientific">Microbispora oryzae</name>
    <dbReference type="NCBI Taxonomy" id="2806554"/>
    <lineage>
        <taxon>Bacteria</taxon>
        <taxon>Bacillati</taxon>
        <taxon>Actinomycetota</taxon>
        <taxon>Actinomycetes</taxon>
        <taxon>Streptosporangiales</taxon>
        <taxon>Streptosporangiaceae</taxon>
        <taxon>Microbispora</taxon>
    </lineage>
</organism>
<dbReference type="AlphaFoldDB" id="A0A940WK15"/>
<dbReference type="Pfam" id="PF02515">
    <property type="entry name" value="CoA_transf_3"/>
    <property type="match status" value="2"/>
</dbReference>
<dbReference type="EMBL" id="JAFCNB010000002">
    <property type="protein sequence ID" value="MBP2702945.1"/>
    <property type="molecule type" value="Genomic_DNA"/>
</dbReference>
<accession>A0A940WK15</accession>
<evidence type="ECO:0000313" key="2">
    <source>
        <dbReference type="Proteomes" id="UP000674234"/>
    </source>
</evidence>
<keyword evidence="2" id="KW-1185">Reference proteome</keyword>
<dbReference type="Gene3D" id="3.30.1540.10">
    <property type="entry name" value="formyl-coa transferase, domain 3"/>
    <property type="match status" value="1"/>
</dbReference>
<keyword evidence="1" id="KW-0808">Transferase</keyword>
<proteinExistence type="predicted"/>
<dbReference type="InterPro" id="IPR050509">
    <property type="entry name" value="CoA-transferase_III"/>
</dbReference>
<gene>
    <name evidence="1" type="ORF">JOL79_03905</name>
</gene>
<dbReference type="InterPro" id="IPR044855">
    <property type="entry name" value="CoA-Trfase_III_dom3_sf"/>
</dbReference>
<comment type="caution">
    <text evidence="1">The sequence shown here is derived from an EMBL/GenBank/DDBJ whole genome shotgun (WGS) entry which is preliminary data.</text>
</comment>
<dbReference type="SUPFAM" id="SSF89796">
    <property type="entry name" value="CoA-transferase family III (CaiB/BaiF)"/>
    <property type="match status" value="2"/>
</dbReference>
<dbReference type="PANTHER" id="PTHR48228">
    <property type="entry name" value="SUCCINYL-COA--D-CITRAMALATE COA-TRANSFERASE"/>
    <property type="match status" value="1"/>
</dbReference>
<dbReference type="InterPro" id="IPR003673">
    <property type="entry name" value="CoA-Trfase_fam_III"/>
</dbReference>
<dbReference type="Proteomes" id="UP000674234">
    <property type="component" value="Unassembled WGS sequence"/>
</dbReference>
<protein>
    <submittedName>
        <fullName evidence="1">CoA transferase</fullName>
    </submittedName>
</protein>
<dbReference type="Gene3D" id="3.40.50.10540">
    <property type="entry name" value="Crotonobetainyl-coa:carnitine coa-transferase, domain 1"/>
    <property type="match status" value="2"/>
</dbReference>
<dbReference type="InterPro" id="IPR023606">
    <property type="entry name" value="CoA-Trfase_III_dom_1_sf"/>
</dbReference>
<reference evidence="1" key="1">
    <citation type="submission" date="2021-02" db="EMBL/GenBank/DDBJ databases">
        <title>Draft genome sequence of Microbispora sp. RL4-1S isolated from rice leaves in Thailand.</title>
        <authorList>
            <person name="Muangham S."/>
            <person name="Duangmal K."/>
        </authorList>
    </citation>
    <scope>NUCLEOTIDE SEQUENCE</scope>
    <source>
        <strain evidence="1">RL4-1S</strain>
    </source>
</reference>
<evidence type="ECO:0000313" key="1">
    <source>
        <dbReference type="EMBL" id="MBP2702945.1"/>
    </source>
</evidence>
<dbReference type="RefSeq" id="WP_210154266.1">
    <property type="nucleotide sequence ID" value="NZ_JAFCNB010000002.1"/>
</dbReference>
<sequence length="624" mass="65431">MTRAAATATVLTGYTVAGAPRTLAEATCLRHLTDLGATATRHPSRHPGTPMEVAAPDGTTLGVRADWAGPVADGPVDEVTVQARCGLMAVHGRREGLGPRRIGLDYAATAAGVLAATGVLAVLVGRAYGHEGGTVVETSATEAALLTVSHYLAAATAAAQAGDDDGLALLQRALLTEGEPPPFTSADGVLFELECIDADAWRRMWEALGVTAAIAGRCWLTFDLRFPRAEGPLPPELHAAARSRPLAEIAAIAAEAGVSLCRLRSAAERLEELGLREHGRVGPPWTIVPHEILPSAAHPPRTHRTNAGAGPLTGLRVVELGRRIQGPVAGMVLRRLGADVVRIEPPGGEPHRSFPPLIDGCSAPFLAVNGGKEVVQADLRTPRGRDAVRELISGADAFLHNLAPGRADDLGLGAAASAAMNPRLVWAVASAWGDAREPAALHGTDYIVQAYAGLGEQLRPDDERPVPSLMTLLDFLGGLTVAEGVVAALAARTSDGRGRRVESGLLAAAGVLQAPALEDLAAEREIGRRNGRPIWTELDRPLPTAHGFLALPAGTPADRFRRTVPSIEALTTRPADDWVKLLRQSGIDAVTVCEDLADLPADSGLSELLHGTRAAFTRNPWRFE</sequence>